<dbReference type="Gene3D" id="2.70.98.10">
    <property type="match status" value="1"/>
</dbReference>
<dbReference type="AlphaFoldDB" id="A0A6B2KYI4"/>
<name>A0A6B2KYI4_9EUKA</name>
<reference evidence="3" key="1">
    <citation type="journal article" date="2020" name="J. Eukaryot. Microbiol.">
        <title>De novo Sequencing, Assembly and Annotation of the Transcriptome for the Free-Living Testate Amoeba Arcella intermedia.</title>
        <authorList>
            <person name="Ribeiro G.M."/>
            <person name="Porfirio-Sousa A.L."/>
            <person name="Maurer-Alcala X.X."/>
            <person name="Katz L.A."/>
            <person name="Lahr D.J.G."/>
        </authorList>
    </citation>
    <scope>NUCLEOTIDE SEQUENCE</scope>
</reference>
<dbReference type="GO" id="GO:0000224">
    <property type="term" value="F:peptide-N4-(N-acetyl-beta-glucosaminyl)asparagine amidase activity"/>
    <property type="evidence" value="ECO:0007669"/>
    <property type="project" value="TreeGrafter"/>
</dbReference>
<dbReference type="InterPro" id="IPR014718">
    <property type="entry name" value="GH-type_carb-bd"/>
</dbReference>
<accession>A0A6B2KYI4</accession>
<dbReference type="InterPro" id="IPR008928">
    <property type="entry name" value="6-hairpin_glycosidase_sf"/>
</dbReference>
<dbReference type="InterPro" id="IPR012939">
    <property type="entry name" value="Glyco_hydro_92"/>
</dbReference>
<dbReference type="NCBIfam" id="TIGR01180">
    <property type="entry name" value="aman2_put"/>
    <property type="match status" value="1"/>
</dbReference>
<dbReference type="InterPro" id="IPR005887">
    <property type="entry name" value="GH92_a_mannosidase_put"/>
</dbReference>
<feature type="domain" description="Glycosyl hydrolase family 92 N-terminal" evidence="2">
    <location>
        <begin position="3"/>
        <end position="257"/>
    </location>
</feature>
<dbReference type="EMBL" id="GIBP01000840">
    <property type="protein sequence ID" value="NDV29809.1"/>
    <property type="molecule type" value="Transcribed_RNA"/>
</dbReference>
<sequence length="728" mass="81313">MALVDPFIGTYGDGYGIGENPPGAQRPFGFARVGPDTVGDGIPIPDAWRHNGGYYYGDYQILCFSHTHMVGAGAADYGTIGVLPTNHVPSSSDVLNYGFRSTFNHSSEKVLPGFYSVFLDTPKVRAELTSTLFSGVHRYTWANPTDPKVIVFPISHSIFATYPHGCKGAHIEINGNEVSGWILMEGAMSGRFGGYKSYFVAKFNTTVASYGTWIGQNVSQASSQDDPGNMDNPNGIGAYVVLSSPTSSSIEMYVGISSISVDQARTNLAAEVSTQSFDTILEQSLSSWDSLFSRVYVTGGTSSDQIKFWTAFYHTLNAPSIFSEPGGYYLGFDNKVHQLSSDMTHYYTDMSIWDVYRTEFPWLVFFKPDVMSDIVKSLLLMKDQGGDLPRWPFANGYTSSMSGVHGVIVIVDAWLKGIEMDNATAYAAIKRALTEHQDHASFDVDAWQKYGYIPYDLDSAGTSVTLELAYDNWVASTMAKGLGHSDDQILFFNASQNWKNIWNSEYKFFCPKTTTGEWNCPDNWLDVFDKRYIEGDAWHYRFYVPGDVDGLIQTFGKDSFISELDTFLYNSEWDPTDYLPNPYYWAGNEPDILSAYEFNFAGRADLTQKYVRWLMNNQYTSDPNGLPGNDDYGTMSAWYLWSALGIYPLSGSTKFMIGTPLFDSISIQRPQGSLSVIAYNNSPDNFYVQKVVVNGKPIDMVNQPFLDWSDISQGCIIQFWMTNVPPSY</sequence>
<evidence type="ECO:0000259" key="2">
    <source>
        <dbReference type="Pfam" id="PF17678"/>
    </source>
</evidence>
<protein>
    <recommendedName>
        <fullName evidence="4">Glycoside hydrolase family 92 protein</fullName>
    </recommendedName>
</protein>
<dbReference type="Pfam" id="PF17678">
    <property type="entry name" value="Glyco_hydro_92N"/>
    <property type="match status" value="1"/>
</dbReference>
<dbReference type="SUPFAM" id="SSF48208">
    <property type="entry name" value="Six-hairpin glycosidases"/>
    <property type="match status" value="1"/>
</dbReference>
<evidence type="ECO:0008006" key="4">
    <source>
        <dbReference type="Google" id="ProtNLM"/>
    </source>
</evidence>
<evidence type="ECO:0000259" key="1">
    <source>
        <dbReference type="Pfam" id="PF07971"/>
    </source>
</evidence>
<dbReference type="GO" id="GO:0006516">
    <property type="term" value="P:glycoprotein catabolic process"/>
    <property type="evidence" value="ECO:0007669"/>
    <property type="project" value="TreeGrafter"/>
</dbReference>
<dbReference type="Pfam" id="PF07971">
    <property type="entry name" value="Glyco_hydro_92"/>
    <property type="match status" value="1"/>
</dbReference>
<dbReference type="PANTHER" id="PTHR12143">
    <property type="entry name" value="PEPTIDE N-GLYCANASE PNGASE -RELATED"/>
    <property type="match status" value="1"/>
</dbReference>
<proteinExistence type="predicted"/>
<organism evidence="3">
    <name type="scientific">Arcella intermedia</name>
    <dbReference type="NCBI Taxonomy" id="1963864"/>
    <lineage>
        <taxon>Eukaryota</taxon>
        <taxon>Amoebozoa</taxon>
        <taxon>Tubulinea</taxon>
        <taxon>Elardia</taxon>
        <taxon>Arcellinida</taxon>
        <taxon>Sphaerothecina</taxon>
        <taxon>Arcellidae</taxon>
        <taxon>Arcella</taxon>
    </lineage>
</organism>
<dbReference type="Gene3D" id="1.20.1610.10">
    <property type="entry name" value="alpha-1,2-mannosidases domains"/>
    <property type="match status" value="1"/>
</dbReference>
<dbReference type="Gene3D" id="3.30.2080.10">
    <property type="entry name" value="GH92 mannosidase domain"/>
    <property type="match status" value="1"/>
</dbReference>
<dbReference type="GO" id="GO:0005975">
    <property type="term" value="P:carbohydrate metabolic process"/>
    <property type="evidence" value="ECO:0007669"/>
    <property type="project" value="InterPro"/>
</dbReference>
<dbReference type="FunFam" id="3.30.2080.10:FF:000001">
    <property type="entry name" value="Alpha-1,2-mannosidase subfamily"/>
    <property type="match status" value="1"/>
</dbReference>
<dbReference type="InterPro" id="IPR041371">
    <property type="entry name" value="GH92_N"/>
</dbReference>
<dbReference type="PANTHER" id="PTHR12143:SF43">
    <property type="entry name" value="PUTATIVE-RELATED"/>
    <property type="match status" value="1"/>
</dbReference>
<feature type="domain" description="Glycosyl hydrolase family 92" evidence="1">
    <location>
        <begin position="263"/>
        <end position="722"/>
    </location>
</feature>
<evidence type="ECO:0000313" key="3">
    <source>
        <dbReference type="EMBL" id="NDV29809.1"/>
    </source>
</evidence>
<dbReference type="GO" id="GO:0005829">
    <property type="term" value="C:cytosol"/>
    <property type="evidence" value="ECO:0007669"/>
    <property type="project" value="TreeGrafter"/>
</dbReference>
<dbReference type="InterPro" id="IPR050883">
    <property type="entry name" value="PNGase"/>
</dbReference>
<dbReference type="GO" id="GO:0005634">
    <property type="term" value="C:nucleus"/>
    <property type="evidence" value="ECO:0007669"/>
    <property type="project" value="TreeGrafter"/>
</dbReference>
<dbReference type="Gene3D" id="1.20.1050.60">
    <property type="entry name" value="alpha-1,2-mannosidase"/>
    <property type="match status" value="1"/>
</dbReference>
<dbReference type="GO" id="GO:0030246">
    <property type="term" value="F:carbohydrate binding"/>
    <property type="evidence" value="ECO:0007669"/>
    <property type="project" value="InterPro"/>
</dbReference>